<dbReference type="SUPFAM" id="SSF82866">
    <property type="entry name" value="Multidrug efflux transporter AcrB transmembrane domain"/>
    <property type="match status" value="1"/>
</dbReference>
<protein>
    <submittedName>
        <fullName evidence="3">Efflux RND transporter permease subunit</fullName>
    </submittedName>
</protein>
<dbReference type="Proteomes" id="UP001609186">
    <property type="component" value="Unassembled WGS sequence"/>
</dbReference>
<organism evidence="3 4">
    <name type="scientific">Burkholderia semiarida</name>
    <dbReference type="NCBI Taxonomy" id="2843303"/>
    <lineage>
        <taxon>Bacteria</taxon>
        <taxon>Pseudomonadati</taxon>
        <taxon>Pseudomonadota</taxon>
        <taxon>Betaproteobacteria</taxon>
        <taxon>Burkholderiales</taxon>
        <taxon>Burkholderiaceae</taxon>
        <taxon>Burkholderia</taxon>
        <taxon>Burkholderia cepacia complex</taxon>
    </lineage>
</organism>
<evidence type="ECO:0000256" key="1">
    <source>
        <dbReference type="SAM" id="Phobius"/>
    </source>
</evidence>
<dbReference type="PRINTS" id="PR00702">
    <property type="entry name" value="ACRIFLAVINRP"/>
</dbReference>
<dbReference type="PANTHER" id="PTHR32063">
    <property type="match status" value="1"/>
</dbReference>
<name>A0ABW7LFE5_9BURK</name>
<comment type="caution">
    <text evidence="3">The sequence shown here is derived from an EMBL/GenBank/DDBJ whole genome shotgun (WGS) entry which is preliminary data.</text>
</comment>
<sequence length="166" mass="17813">VCLAGTLGVMYALGFSVNMMTMFGMVLAIGILVDDAIVVVENVERLMAEEGLSPLAATVKAMQQVSGAIVGITLVLVAVFLPLAFMSGSVGVIYRQFSLSLAVSILFSGLLALTFTPALCATLLKPIAKGHHAERKGFFGWFNRRFAALTERFDLLNQRLVCRAGR</sequence>
<proteinExistence type="predicted"/>
<gene>
    <name evidence="3" type="ORF">ACGTRS_33530</name>
</gene>
<evidence type="ECO:0000259" key="2">
    <source>
        <dbReference type="PROSITE" id="PS50156"/>
    </source>
</evidence>
<feature type="domain" description="SSD" evidence="2">
    <location>
        <begin position="1"/>
        <end position="122"/>
    </location>
</feature>
<accession>A0ABW7LFE5</accession>
<dbReference type="InterPro" id="IPR001036">
    <property type="entry name" value="Acrflvin-R"/>
</dbReference>
<keyword evidence="1" id="KW-1133">Transmembrane helix</keyword>
<evidence type="ECO:0000313" key="4">
    <source>
        <dbReference type="Proteomes" id="UP001609186"/>
    </source>
</evidence>
<dbReference type="Gene3D" id="1.20.1640.10">
    <property type="entry name" value="Multidrug efflux transporter AcrB transmembrane domain"/>
    <property type="match status" value="2"/>
</dbReference>
<dbReference type="EMBL" id="JBIMPM010000148">
    <property type="protein sequence ID" value="MFH5256159.1"/>
    <property type="molecule type" value="Genomic_DNA"/>
</dbReference>
<evidence type="ECO:0000313" key="3">
    <source>
        <dbReference type="EMBL" id="MFH5256159.1"/>
    </source>
</evidence>
<feature type="non-terminal residue" evidence="3">
    <location>
        <position position="166"/>
    </location>
</feature>
<reference evidence="3 4" key="1">
    <citation type="submission" date="2024-10" db="EMBL/GenBank/DDBJ databases">
        <title>Burkholderia semiarida in Mexico.</title>
        <authorList>
            <person name="Estrada P."/>
        </authorList>
    </citation>
    <scope>NUCLEOTIDE SEQUENCE [LARGE SCALE GENOMIC DNA]</scope>
    <source>
        <strain evidence="3 4">CLM7-1</strain>
    </source>
</reference>
<dbReference type="PROSITE" id="PS50156">
    <property type="entry name" value="SSD"/>
    <property type="match status" value="1"/>
</dbReference>
<feature type="transmembrane region" description="Helical" evidence="1">
    <location>
        <begin position="97"/>
        <end position="124"/>
    </location>
</feature>
<dbReference type="PANTHER" id="PTHR32063:SF10">
    <property type="entry name" value="EFFLUX PUMP MEMBRANE TRANSPORTER"/>
    <property type="match status" value="1"/>
</dbReference>
<keyword evidence="1" id="KW-0812">Transmembrane</keyword>
<dbReference type="Pfam" id="PF00873">
    <property type="entry name" value="ACR_tran"/>
    <property type="match status" value="1"/>
</dbReference>
<dbReference type="RefSeq" id="WP_395132107.1">
    <property type="nucleotide sequence ID" value="NZ_JBIMPM010000148.1"/>
</dbReference>
<feature type="non-terminal residue" evidence="3">
    <location>
        <position position="1"/>
    </location>
</feature>
<dbReference type="InterPro" id="IPR000731">
    <property type="entry name" value="SSD"/>
</dbReference>
<keyword evidence="4" id="KW-1185">Reference proteome</keyword>
<feature type="transmembrane region" description="Helical" evidence="1">
    <location>
        <begin position="61"/>
        <end position="85"/>
    </location>
</feature>
<keyword evidence="1" id="KW-0472">Membrane</keyword>